<dbReference type="PROSITE" id="PS51257">
    <property type="entry name" value="PROKAR_LIPOPROTEIN"/>
    <property type="match status" value="1"/>
</dbReference>
<evidence type="ECO:0000256" key="1">
    <source>
        <dbReference type="SAM" id="SignalP"/>
    </source>
</evidence>
<feature type="chain" id="PRO_5038680877" description="Lipoprotein" evidence="1">
    <location>
        <begin position="22"/>
        <end position="163"/>
    </location>
</feature>
<dbReference type="Proteomes" id="UP000823598">
    <property type="component" value="Unassembled WGS sequence"/>
</dbReference>
<evidence type="ECO:0000313" key="3">
    <source>
        <dbReference type="Proteomes" id="UP000823598"/>
    </source>
</evidence>
<name>A0A9D9IQW9_9BACT</name>
<feature type="signal peptide" evidence="1">
    <location>
        <begin position="1"/>
        <end position="21"/>
    </location>
</feature>
<proteinExistence type="predicted"/>
<comment type="caution">
    <text evidence="2">The sequence shown here is derived from an EMBL/GenBank/DDBJ whole genome shotgun (WGS) entry which is preliminary data.</text>
</comment>
<accession>A0A9D9IQW9</accession>
<reference evidence="2" key="2">
    <citation type="journal article" date="2021" name="PeerJ">
        <title>Extensive microbial diversity within the chicken gut microbiome revealed by metagenomics and culture.</title>
        <authorList>
            <person name="Gilroy R."/>
            <person name="Ravi A."/>
            <person name="Getino M."/>
            <person name="Pursley I."/>
            <person name="Horton D.L."/>
            <person name="Alikhan N.F."/>
            <person name="Baker D."/>
            <person name="Gharbi K."/>
            <person name="Hall N."/>
            <person name="Watson M."/>
            <person name="Adriaenssens E.M."/>
            <person name="Foster-Nyarko E."/>
            <person name="Jarju S."/>
            <person name="Secka A."/>
            <person name="Antonio M."/>
            <person name="Oren A."/>
            <person name="Chaudhuri R.R."/>
            <person name="La Ragione R."/>
            <person name="Hildebrand F."/>
            <person name="Pallen M.J."/>
        </authorList>
    </citation>
    <scope>NUCLEOTIDE SEQUENCE</scope>
    <source>
        <strain evidence="2">6919</strain>
    </source>
</reference>
<organism evidence="2 3">
    <name type="scientific">Candidatus Limisoma faecipullorum</name>
    <dbReference type="NCBI Taxonomy" id="2840854"/>
    <lineage>
        <taxon>Bacteria</taxon>
        <taxon>Pseudomonadati</taxon>
        <taxon>Bacteroidota</taxon>
        <taxon>Bacteroidia</taxon>
        <taxon>Bacteroidales</taxon>
        <taxon>Candidatus Limisoma</taxon>
    </lineage>
</organism>
<sequence>MKKYGIFIAAFLLLVSVSSCRKDTVISSQGAFYSFETECLGTELDGSQTVRAWGAGSNKADAVEQARKNALRDVIFKGVTAGSSGCSSRPLILEVNAQEKYEFYFNKFFADGGEYEKYATSEDENKTSRIKAKNSTQTNYGVVVRVKRAELRQRLIDDNIIKP</sequence>
<reference evidence="2" key="1">
    <citation type="submission" date="2020-10" db="EMBL/GenBank/DDBJ databases">
        <authorList>
            <person name="Gilroy R."/>
        </authorList>
    </citation>
    <scope>NUCLEOTIDE SEQUENCE</scope>
    <source>
        <strain evidence="2">6919</strain>
    </source>
</reference>
<dbReference type="AlphaFoldDB" id="A0A9D9IQW9"/>
<evidence type="ECO:0000313" key="2">
    <source>
        <dbReference type="EMBL" id="MBO8476631.1"/>
    </source>
</evidence>
<evidence type="ECO:0008006" key="4">
    <source>
        <dbReference type="Google" id="ProtNLM"/>
    </source>
</evidence>
<dbReference type="EMBL" id="JADIMC010000073">
    <property type="protein sequence ID" value="MBO8476631.1"/>
    <property type="molecule type" value="Genomic_DNA"/>
</dbReference>
<gene>
    <name evidence="2" type="ORF">IAB88_06525</name>
</gene>
<protein>
    <recommendedName>
        <fullName evidence="4">Lipoprotein</fullName>
    </recommendedName>
</protein>
<keyword evidence="1" id="KW-0732">Signal</keyword>